<dbReference type="EMBL" id="GG738851">
    <property type="protein sequence ID" value="EFC48400.1"/>
    <property type="molecule type" value="Genomic_DNA"/>
</dbReference>
<dbReference type="Pfam" id="PF00389">
    <property type="entry name" value="2-Hacid_dh"/>
    <property type="match status" value="1"/>
</dbReference>
<name>D2V4K0_NAEGR</name>
<dbReference type="PANTHER" id="PTHR10996">
    <property type="entry name" value="2-HYDROXYACID DEHYDROGENASE-RELATED"/>
    <property type="match status" value="1"/>
</dbReference>
<dbReference type="InterPro" id="IPR006139">
    <property type="entry name" value="D-isomer_2_OHA_DH_cat_dom"/>
</dbReference>
<dbReference type="GeneID" id="8862157"/>
<dbReference type="RefSeq" id="XP_002681144.1">
    <property type="nucleotide sequence ID" value="XM_002681098.1"/>
</dbReference>
<comment type="similarity">
    <text evidence="1 4">Belongs to the D-isomer specific 2-hydroxyacid dehydrogenase family.</text>
</comment>
<evidence type="ECO:0000259" key="6">
    <source>
        <dbReference type="Pfam" id="PF02826"/>
    </source>
</evidence>
<reference evidence="7 8" key="1">
    <citation type="journal article" date="2010" name="Cell">
        <title>The genome of Naegleria gruberi illuminates early eukaryotic versatility.</title>
        <authorList>
            <person name="Fritz-Laylin L.K."/>
            <person name="Prochnik S.E."/>
            <person name="Ginger M.L."/>
            <person name="Dacks J.B."/>
            <person name="Carpenter M.L."/>
            <person name="Field M.C."/>
            <person name="Kuo A."/>
            <person name="Paredez A."/>
            <person name="Chapman J."/>
            <person name="Pham J."/>
            <person name="Shu S."/>
            <person name="Neupane R."/>
            <person name="Cipriano M."/>
            <person name="Mancuso J."/>
            <person name="Tu H."/>
            <person name="Salamov A."/>
            <person name="Lindquist E."/>
            <person name="Shapiro H."/>
            <person name="Lucas S."/>
            <person name="Grigoriev I.V."/>
            <person name="Cande W.Z."/>
            <person name="Fulton C."/>
            <person name="Rokhsar D.S."/>
            <person name="Dawson S.C."/>
        </authorList>
    </citation>
    <scope>NUCLEOTIDE SEQUENCE [LARGE SCALE GENOMIC DNA]</scope>
    <source>
        <strain evidence="7 8">NEG-M</strain>
    </source>
</reference>
<sequence length="265" mass="29487">LKIISNHGVGYDNVDVKTALSIKSSPIVVTHTPDVVSDATADVAFTLMLNASRKSRIFEERLRQVKWKSGLETVLGNDLRGKTLGIIGMGSIGKKVAQRAIGFGMKIVYYQRNQNLEFEKNLNTAGQTLDELLVQSDVISVNTPLTESTRHLLSKAQFDKMKPNCLVINTARGAVINEKDLVEALKNKKIAGCGLDVFEFEPKITEELLELAKENPNISLLPHIGTQTVETRVDMERLCLVNLENYLTLKKNPLTPVPEHKHLFQ</sequence>
<evidence type="ECO:0000256" key="2">
    <source>
        <dbReference type="ARBA" id="ARBA00023002"/>
    </source>
</evidence>
<dbReference type="Gene3D" id="3.40.50.720">
    <property type="entry name" value="NAD(P)-binding Rossmann-like Domain"/>
    <property type="match status" value="2"/>
</dbReference>
<evidence type="ECO:0000256" key="3">
    <source>
        <dbReference type="ARBA" id="ARBA00023027"/>
    </source>
</evidence>
<evidence type="ECO:0000256" key="4">
    <source>
        <dbReference type="RuleBase" id="RU003719"/>
    </source>
</evidence>
<dbReference type="FunFam" id="3.40.50.720:FF:000203">
    <property type="entry name" value="D-3-phosphoglycerate dehydrogenase (SerA)"/>
    <property type="match status" value="1"/>
</dbReference>
<dbReference type="SUPFAM" id="SSF52283">
    <property type="entry name" value="Formate/glycerate dehydrogenase catalytic domain-like"/>
    <property type="match status" value="1"/>
</dbReference>
<dbReference type="GO" id="GO:0005829">
    <property type="term" value="C:cytosol"/>
    <property type="evidence" value="ECO:0007669"/>
    <property type="project" value="TreeGrafter"/>
</dbReference>
<dbReference type="SUPFAM" id="SSF51735">
    <property type="entry name" value="NAD(P)-binding Rossmann-fold domains"/>
    <property type="match status" value="1"/>
</dbReference>
<gene>
    <name evidence="7" type="ORF">NAEGRDRAFT_30908</name>
</gene>
<dbReference type="OrthoDB" id="298012at2759"/>
<keyword evidence="2 4" id="KW-0560">Oxidoreductase</keyword>
<dbReference type="PANTHER" id="PTHR10996:SF257">
    <property type="entry name" value="GLYOXYLATE REDUCTASE 1"/>
    <property type="match status" value="1"/>
</dbReference>
<dbReference type="GO" id="GO:0016618">
    <property type="term" value="F:hydroxypyruvate reductase [NAD(P)H] activity"/>
    <property type="evidence" value="ECO:0007669"/>
    <property type="project" value="TreeGrafter"/>
</dbReference>
<dbReference type="GO" id="GO:0051287">
    <property type="term" value="F:NAD binding"/>
    <property type="evidence" value="ECO:0007669"/>
    <property type="project" value="InterPro"/>
</dbReference>
<dbReference type="CDD" id="cd05301">
    <property type="entry name" value="GDH"/>
    <property type="match status" value="1"/>
</dbReference>
<dbReference type="AlphaFoldDB" id="D2V4K0"/>
<dbReference type="InterPro" id="IPR050223">
    <property type="entry name" value="D-isomer_2-hydroxyacid_DH"/>
</dbReference>
<dbReference type="OMA" id="MNVLYYN"/>
<keyword evidence="3" id="KW-0520">NAD</keyword>
<feature type="non-terminal residue" evidence="7">
    <location>
        <position position="1"/>
    </location>
</feature>
<dbReference type="VEuPathDB" id="AmoebaDB:NAEGRDRAFT_30908"/>
<evidence type="ECO:0000259" key="5">
    <source>
        <dbReference type="Pfam" id="PF00389"/>
    </source>
</evidence>
<dbReference type="STRING" id="5762.D2V4K0"/>
<dbReference type="FunCoup" id="D2V4K0">
    <property type="interactions" value="263"/>
</dbReference>
<dbReference type="InterPro" id="IPR006140">
    <property type="entry name" value="D-isomer_DH_NAD-bd"/>
</dbReference>
<dbReference type="GO" id="GO:0030267">
    <property type="term" value="F:glyoxylate reductase (NADPH) activity"/>
    <property type="evidence" value="ECO:0007669"/>
    <property type="project" value="TreeGrafter"/>
</dbReference>
<protein>
    <submittedName>
        <fullName evidence="7">Predicted protein</fullName>
    </submittedName>
</protein>
<accession>D2V4K0</accession>
<dbReference type="Proteomes" id="UP000006671">
    <property type="component" value="Unassembled WGS sequence"/>
</dbReference>
<dbReference type="InParanoid" id="D2V4K0"/>
<dbReference type="KEGG" id="ngr:NAEGRDRAFT_30908"/>
<dbReference type="Pfam" id="PF02826">
    <property type="entry name" value="2-Hacid_dh_C"/>
    <property type="match status" value="1"/>
</dbReference>
<dbReference type="PROSITE" id="PS00671">
    <property type="entry name" value="D_2_HYDROXYACID_DH_3"/>
    <property type="match status" value="1"/>
</dbReference>
<evidence type="ECO:0000256" key="1">
    <source>
        <dbReference type="ARBA" id="ARBA00005854"/>
    </source>
</evidence>
<proteinExistence type="inferred from homology"/>
<evidence type="ECO:0000313" key="7">
    <source>
        <dbReference type="EMBL" id="EFC48400.1"/>
    </source>
</evidence>
<dbReference type="PROSITE" id="PS00670">
    <property type="entry name" value="D_2_HYDROXYACID_DH_2"/>
    <property type="match status" value="1"/>
</dbReference>
<dbReference type="InterPro" id="IPR029753">
    <property type="entry name" value="D-isomer_DH_CS"/>
</dbReference>
<feature type="domain" description="D-isomer specific 2-hydroxyacid dehydrogenase catalytic" evidence="5">
    <location>
        <begin position="1"/>
        <end position="249"/>
    </location>
</feature>
<feature type="domain" description="D-isomer specific 2-hydroxyacid dehydrogenase NAD-binding" evidence="6">
    <location>
        <begin position="45"/>
        <end position="225"/>
    </location>
</feature>
<dbReference type="eggNOG" id="KOG0069">
    <property type="taxonomic scope" value="Eukaryota"/>
</dbReference>
<keyword evidence="8" id="KW-1185">Reference proteome</keyword>
<evidence type="ECO:0000313" key="8">
    <source>
        <dbReference type="Proteomes" id="UP000006671"/>
    </source>
</evidence>
<organism evidence="8">
    <name type="scientific">Naegleria gruberi</name>
    <name type="common">Amoeba</name>
    <dbReference type="NCBI Taxonomy" id="5762"/>
    <lineage>
        <taxon>Eukaryota</taxon>
        <taxon>Discoba</taxon>
        <taxon>Heterolobosea</taxon>
        <taxon>Tetramitia</taxon>
        <taxon>Eutetramitia</taxon>
        <taxon>Vahlkampfiidae</taxon>
        <taxon>Naegleria</taxon>
    </lineage>
</organism>
<dbReference type="InterPro" id="IPR036291">
    <property type="entry name" value="NAD(P)-bd_dom_sf"/>
</dbReference>